<dbReference type="EMBL" id="CP062796">
    <property type="protein sequence ID" value="QUL98365.1"/>
    <property type="molecule type" value="Genomic_DNA"/>
</dbReference>
<dbReference type="Gene3D" id="3.40.50.10170">
    <property type="match status" value="1"/>
</dbReference>
<reference evidence="2" key="2">
    <citation type="journal article" date="2023" name="Biology">
        <title>Prokaryotic Life Associated with Coal-Fire Gas Vents Revealed by Metagenomics.</title>
        <authorList>
            <person name="Kadnikov V.V."/>
            <person name="Mardanov A.V."/>
            <person name="Beletsky A.V."/>
            <person name="Karnachuk O.V."/>
            <person name="Ravin N.V."/>
        </authorList>
    </citation>
    <scope>NUCLEOTIDE SEQUENCE</scope>
    <source>
        <strain evidence="2">Bu02</strain>
    </source>
</reference>
<gene>
    <name evidence="2" type="ORF">IMF26_10150</name>
</gene>
<dbReference type="GO" id="GO:0008289">
    <property type="term" value="F:lipid binding"/>
    <property type="evidence" value="ECO:0007669"/>
    <property type="project" value="UniProtKB-KW"/>
</dbReference>
<proteinExistence type="predicted"/>
<dbReference type="InterPro" id="IPR050270">
    <property type="entry name" value="DegV_domain_contain"/>
</dbReference>
<dbReference type="PROSITE" id="PS51482">
    <property type="entry name" value="DEGV"/>
    <property type="match status" value="1"/>
</dbReference>
<dbReference type="InterPro" id="IPR043168">
    <property type="entry name" value="DegV_C"/>
</dbReference>
<reference evidence="2" key="1">
    <citation type="submission" date="2020-10" db="EMBL/GenBank/DDBJ databases">
        <authorList>
            <person name="Kadnikov V."/>
            <person name="Beletsky A.V."/>
            <person name="Mardanov A.V."/>
            <person name="Karnachuk O.V."/>
            <person name="Ravin N.V."/>
        </authorList>
    </citation>
    <scope>NUCLEOTIDE SEQUENCE</scope>
    <source>
        <strain evidence="2">Bu02</strain>
    </source>
</reference>
<organism evidence="2">
    <name type="scientific">Candidatus Fermentithermobacillus carboniphilus</name>
    <dbReference type="NCBI Taxonomy" id="3085328"/>
    <lineage>
        <taxon>Bacteria</taxon>
        <taxon>Bacillati</taxon>
        <taxon>Bacillota</taxon>
        <taxon>Candidatus Fermentithermobacillia</taxon>
        <taxon>Candidatus Fermentithermobacillales</taxon>
        <taxon>Candidatus Fermentithermobacillaceae</taxon>
        <taxon>Candidatus Fermentithermobacillus</taxon>
    </lineage>
</organism>
<dbReference type="InterPro" id="IPR003797">
    <property type="entry name" value="DegV"/>
</dbReference>
<dbReference type="PANTHER" id="PTHR33434">
    <property type="entry name" value="DEGV DOMAIN-CONTAINING PROTEIN DR_1986-RELATED"/>
    <property type="match status" value="1"/>
</dbReference>
<evidence type="ECO:0000256" key="1">
    <source>
        <dbReference type="ARBA" id="ARBA00023121"/>
    </source>
</evidence>
<dbReference type="SUPFAM" id="SSF82549">
    <property type="entry name" value="DAK1/DegV-like"/>
    <property type="match status" value="1"/>
</dbReference>
<dbReference type="PANTHER" id="PTHR33434:SF2">
    <property type="entry name" value="FATTY ACID-BINDING PROTEIN TM_1468"/>
    <property type="match status" value="1"/>
</dbReference>
<name>A0AAT9LBB1_9FIRM</name>
<accession>A0AAT9LBB1</accession>
<dbReference type="Gene3D" id="3.30.1180.10">
    <property type="match status" value="1"/>
</dbReference>
<dbReference type="NCBIfam" id="TIGR00762">
    <property type="entry name" value="DegV"/>
    <property type="match status" value="1"/>
</dbReference>
<evidence type="ECO:0000313" key="2">
    <source>
        <dbReference type="EMBL" id="QUL98365.1"/>
    </source>
</evidence>
<keyword evidence="1" id="KW-0446">Lipid-binding</keyword>
<dbReference type="Pfam" id="PF02645">
    <property type="entry name" value="DegV"/>
    <property type="match status" value="1"/>
</dbReference>
<protein>
    <submittedName>
        <fullName evidence="2">DegV family protein</fullName>
    </submittedName>
</protein>
<sequence length="286" mass="30753">MAGVKVVTDSAQDFDPAFLESLGVTVVPLTVHFGDESYRDGFDMRGRAFYEKLRTSPHHPRTSQPSPGTFQEVFERLTGDGSSVVAITLSAALSGTYQAAVLAKEALPDRQITVIDSKAASGGYGIMAILAAEMAKEGRAFEEIVARVRKMVDSLVTVFSVDTLDYLAKNGRIGKAAHFLGTILNMKPILSLDKEGYVTAVERVRGKGKVIPRMIEIAQERLPSGEKIIACVSHADAPEEARKLKEMVMSTFPVERLFETEIGSIIGTHTGPGTLAVCIVPASVIG</sequence>
<dbReference type="AlphaFoldDB" id="A0AAT9LBB1"/>
<dbReference type="KEGG" id="fcz:IMF26_10150"/>